<evidence type="ECO:0000256" key="4">
    <source>
        <dbReference type="ARBA" id="ARBA00023014"/>
    </source>
</evidence>
<sequence length="225" mass="25558">MIPCKQNHSVRNAKKVIDATVYEENGQIRLKKTCPEHGTFSDIYWSDAALYKKFARFQHDETGVDNPMTEMDKGCPYDCGLCPEHKTTTVLALIDITNRCNQKCPVCFANAAATGYVHEPSIEQIREMMQLLTREKPVRNWAIQFSGGEPTVRDDLPAIIRMARDLGFIQIQIATNGIRLAKSVEYCRELVEAGLHTVYLQFDGTTRTIPPYPRIQRTSHKTAHD</sequence>
<keyword evidence="3" id="KW-0408">Iron</keyword>
<dbReference type="PANTHER" id="PTHR43306">
    <property type="entry name" value="7,8-DIHYDRO-6-HYDROXYMETHYLPTERIN DIMETHYLTRANSFERASE"/>
    <property type="match status" value="1"/>
</dbReference>
<dbReference type="InterPro" id="IPR007197">
    <property type="entry name" value="rSAM"/>
</dbReference>
<keyword evidence="4" id="KW-0411">Iron-sulfur</keyword>
<dbReference type="InterPro" id="IPR058240">
    <property type="entry name" value="rSAM_sf"/>
</dbReference>
<dbReference type="SUPFAM" id="SSF102114">
    <property type="entry name" value="Radical SAM enzymes"/>
    <property type="match status" value="1"/>
</dbReference>
<evidence type="ECO:0000259" key="5">
    <source>
        <dbReference type="PROSITE" id="PS51918"/>
    </source>
</evidence>
<dbReference type="Pfam" id="PF04055">
    <property type="entry name" value="Radical_SAM"/>
    <property type="match status" value="1"/>
</dbReference>
<dbReference type="Pfam" id="PF23545">
    <property type="entry name" value="Zn_ribbon_HMPTM"/>
    <property type="match status" value="1"/>
</dbReference>
<organism evidence="6">
    <name type="scientific">Candidatus Methanogaster sp. ANME-2c ERB4</name>
    <dbReference type="NCBI Taxonomy" id="2759911"/>
    <lineage>
        <taxon>Archaea</taxon>
        <taxon>Methanobacteriati</taxon>
        <taxon>Methanobacteriota</taxon>
        <taxon>Stenosarchaea group</taxon>
        <taxon>Methanomicrobia</taxon>
        <taxon>Methanosarcinales</taxon>
        <taxon>ANME-2 cluster</taxon>
        <taxon>Candidatus Methanogasteraceae</taxon>
        <taxon>Candidatus Methanogaster</taxon>
    </lineage>
</organism>
<dbReference type="GO" id="GO:0046872">
    <property type="term" value="F:metal ion binding"/>
    <property type="evidence" value="ECO:0007669"/>
    <property type="project" value="UniProtKB-KW"/>
</dbReference>
<keyword evidence="6" id="KW-0808">Transferase</keyword>
<dbReference type="InterPro" id="IPR034474">
    <property type="entry name" value="Methyltransferase_Class_D"/>
</dbReference>
<dbReference type="PROSITE" id="PS51918">
    <property type="entry name" value="RADICAL_SAM"/>
    <property type="match status" value="1"/>
</dbReference>
<dbReference type="AlphaFoldDB" id="A0A7G9YNU5"/>
<dbReference type="CDD" id="cd01335">
    <property type="entry name" value="Radical_SAM"/>
    <property type="match status" value="1"/>
</dbReference>
<dbReference type="SFLD" id="SFLDG01067">
    <property type="entry name" value="SPASM/twitch_domain_containing"/>
    <property type="match status" value="1"/>
</dbReference>
<gene>
    <name evidence="6" type="ORF">PLAOKDGB_00008</name>
</gene>
<proteinExistence type="predicted"/>
<dbReference type="InterPro" id="IPR013785">
    <property type="entry name" value="Aldolase_TIM"/>
</dbReference>
<dbReference type="Gene3D" id="3.20.20.70">
    <property type="entry name" value="Aldolase class I"/>
    <property type="match status" value="1"/>
</dbReference>
<feature type="domain" description="Radical SAM core" evidence="5">
    <location>
        <begin position="86"/>
        <end position="225"/>
    </location>
</feature>
<dbReference type="PANTHER" id="PTHR43306:SF1">
    <property type="entry name" value="7,8-DIHYDRO-6-HYDROXYMETHYLPTERIN DIMETHYLTRANSFERASE"/>
    <property type="match status" value="1"/>
</dbReference>
<keyword evidence="2" id="KW-0479">Metal-binding</keyword>
<evidence type="ECO:0000256" key="1">
    <source>
        <dbReference type="ARBA" id="ARBA00022691"/>
    </source>
</evidence>
<dbReference type="InterPro" id="IPR056488">
    <property type="entry name" value="Zn_ribbon_HMPTM"/>
</dbReference>
<evidence type="ECO:0000256" key="2">
    <source>
        <dbReference type="ARBA" id="ARBA00022723"/>
    </source>
</evidence>
<evidence type="ECO:0000313" key="6">
    <source>
        <dbReference type="EMBL" id="QNO49679.1"/>
    </source>
</evidence>
<evidence type="ECO:0000256" key="3">
    <source>
        <dbReference type="ARBA" id="ARBA00023004"/>
    </source>
</evidence>
<protein>
    <submittedName>
        <fullName evidence="6">7,8-dihydro-6-hydroxymethylpterin dimethyltransferase</fullName>
        <ecNumber evidence="6">2.1.1.-</ecNumber>
    </submittedName>
</protein>
<dbReference type="GO" id="GO:0032259">
    <property type="term" value="P:methylation"/>
    <property type="evidence" value="ECO:0007669"/>
    <property type="project" value="UniProtKB-KW"/>
</dbReference>
<dbReference type="EMBL" id="MT631392">
    <property type="protein sequence ID" value="QNO49679.1"/>
    <property type="molecule type" value="Genomic_DNA"/>
</dbReference>
<accession>A0A7G9YNU5</accession>
<dbReference type="SFLD" id="SFLDS00029">
    <property type="entry name" value="Radical_SAM"/>
    <property type="match status" value="1"/>
</dbReference>
<keyword evidence="6" id="KW-0489">Methyltransferase</keyword>
<dbReference type="EC" id="2.1.1.-" evidence="6"/>
<name>A0A7G9YNU5_9EURY</name>
<dbReference type="GO" id="GO:0008168">
    <property type="term" value="F:methyltransferase activity"/>
    <property type="evidence" value="ECO:0007669"/>
    <property type="project" value="UniProtKB-KW"/>
</dbReference>
<dbReference type="GO" id="GO:0051536">
    <property type="term" value="F:iron-sulfur cluster binding"/>
    <property type="evidence" value="ECO:0007669"/>
    <property type="project" value="UniProtKB-KW"/>
</dbReference>
<keyword evidence="1" id="KW-0949">S-adenosyl-L-methionine</keyword>
<reference evidence="6" key="1">
    <citation type="submission" date="2020-06" db="EMBL/GenBank/DDBJ databases">
        <title>Unique genomic features of the anaerobic methanotrophic archaea.</title>
        <authorList>
            <person name="Chadwick G.L."/>
            <person name="Skennerton C.T."/>
            <person name="Laso-Perez R."/>
            <person name="Leu A.O."/>
            <person name="Speth D.R."/>
            <person name="Yu H."/>
            <person name="Morgan-Lang C."/>
            <person name="Hatzenpichler R."/>
            <person name="Goudeau D."/>
            <person name="Malmstrom R."/>
            <person name="Brazelton W.J."/>
            <person name="Woyke T."/>
            <person name="Hallam S.J."/>
            <person name="Tyson G.W."/>
            <person name="Wegener G."/>
            <person name="Boetius A."/>
            <person name="Orphan V."/>
        </authorList>
    </citation>
    <scope>NUCLEOTIDE SEQUENCE</scope>
</reference>